<comment type="caution">
    <text evidence="1">The sequence shown here is derived from an EMBL/GenBank/DDBJ whole genome shotgun (WGS) entry which is preliminary data.</text>
</comment>
<reference evidence="1" key="2">
    <citation type="submission" date="2020-09" db="EMBL/GenBank/DDBJ databases">
        <authorList>
            <person name="Sun Q."/>
            <person name="Zhou Y."/>
        </authorList>
    </citation>
    <scope>NUCLEOTIDE SEQUENCE</scope>
    <source>
        <strain evidence="1">CGMCC 1.12997</strain>
    </source>
</reference>
<dbReference type="EMBL" id="BMGT01000001">
    <property type="protein sequence ID" value="GGG68716.1"/>
    <property type="molecule type" value="Genomic_DNA"/>
</dbReference>
<organism evidence="1 2">
    <name type="scientific">Edaphobacter dinghuensis</name>
    <dbReference type="NCBI Taxonomy" id="1560005"/>
    <lineage>
        <taxon>Bacteria</taxon>
        <taxon>Pseudomonadati</taxon>
        <taxon>Acidobacteriota</taxon>
        <taxon>Terriglobia</taxon>
        <taxon>Terriglobales</taxon>
        <taxon>Acidobacteriaceae</taxon>
        <taxon>Edaphobacter</taxon>
    </lineage>
</organism>
<dbReference type="AlphaFoldDB" id="A0A917H608"/>
<sequence>MVEDLNVDLNVDSLTSIAVHGFERMSPKSDGFTSRIDKRPWYFDISEGGLEIKRFRRIACKIHDQHIIGV</sequence>
<gene>
    <name evidence="1" type="ORF">GCM10011585_08380</name>
</gene>
<proteinExistence type="predicted"/>
<keyword evidence="2" id="KW-1185">Reference proteome</keyword>
<evidence type="ECO:0000313" key="2">
    <source>
        <dbReference type="Proteomes" id="UP000647241"/>
    </source>
</evidence>
<protein>
    <submittedName>
        <fullName evidence="1">Uncharacterized protein</fullName>
    </submittedName>
</protein>
<name>A0A917H608_9BACT</name>
<reference evidence="1" key="1">
    <citation type="journal article" date="2014" name="Int. J. Syst. Evol. Microbiol.">
        <title>Complete genome sequence of Corynebacterium casei LMG S-19264T (=DSM 44701T), isolated from a smear-ripened cheese.</title>
        <authorList>
            <consortium name="US DOE Joint Genome Institute (JGI-PGF)"/>
            <person name="Walter F."/>
            <person name="Albersmeier A."/>
            <person name="Kalinowski J."/>
            <person name="Ruckert C."/>
        </authorList>
    </citation>
    <scope>NUCLEOTIDE SEQUENCE</scope>
    <source>
        <strain evidence="1">CGMCC 1.12997</strain>
    </source>
</reference>
<accession>A0A917H608</accession>
<dbReference type="Proteomes" id="UP000647241">
    <property type="component" value="Unassembled WGS sequence"/>
</dbReference>
<evidence type="ECO:0000313" key="1">
    <source>
        <dbReference type="EMBL" id="GGG68716.1"/>
    </source>
</evidence>